<gene>
    <name evidence="1" type="ORF">SAMN06295970_107167</name>
</gene>
<accession>A0ABY1Q6V7</accession>
<dbReference type="EMBL" id="FXUL01000007">
    <property type="protein sequence ID" value="SMP61550.1"/>
    <property type="molecule type" value="Genomic_DNA"/>
</dbReference>
<evidence type="ECO:0000313" key="1">
    <source>
        <dbReference type="EMBL" id="SMP61550.1"/>
    </source>
</evidence>
<organism evidence="1 2">
    <name type="scientific">Noviherbaspirillum suwonense</name>
    <dbReference type="NCBI Taxonomy" id="1224511"/>
    <lineage>
        <taxon>Bacteria</taxon>
        <taxon>Pseudomonadati</taxon>
        <taxon>Pseudomonadota</taxon>
        <taxon>Betaproteobacteria</taxon>
        <taxon>Burkholderiales</taxon>
        <taxon>Oxalobacteraceae</taxon>
        <taxon>Noviherbaspirillum</taxon>
    </lineage>
</organism>
<reference evidence="1 2" key="1">
    <citation type="submission" date="2017-05" db="EMBL/GenBank/DDBJ databases">
        <authorList>
            <person name="Varghese N."/>
            <person name="Submissions S."/>
        </authorList>
    </citation>
    <scope>NUCLEOTIDE SEQUENCE [LARGE SCALE GENOMIC DNA]</scope>
    <source>
        <strain evidence="1 2">DSM 26001</strain>
    </source>
</reference>
<keyword evidence="2" id="KW-1185">Reference proteome</keyword>
<comment type="caution">
    <text evidence="1">The sequence shown here is derived from an EMBL/GenBank/DDBJ whole genome shotgun (WGS) entry which is preliminary data.</text>
</comment>
<dbReference type="Proteomes" id="UP001158049">
    <property type="component" value="Unassembled WGS sequence"/>
</dbReference>
<proteinExistence type="predicted"/>
<sequence>MDAVTGVRRLTNVMAEIAGASIGQCAGTALINLAIAQTDQVTGQNAVLLEAAAAVIFPVRRAFEGRSDRNWPTAVPARTGKNDLRQSFVIPGRAQRDISYISDEGNDMSGPQLKEET</sequence>
<name>A0ABY1Q6V7_9BURK</name>
<evidence type="ECO:0000313" key="2">
    <source>
        <dbReference type="Proteomes" id="UP001158049"/>
    </source>
</evidence>
<protein>
    <submittedName>
        <fullName evidence="1">Uncharacterized protein</fullName>
    </submittedName>
</protein>